<evidence type="ECO:0000313" key="2">
    <source>
        <dbReference type="EMBL" id="KAH0818200.1"/>
    </source>
</evidence>
<protein>
    <submittedName>
        <fullName evidence="2">Uncharacterized protein</fullName>
    </submittedName>
</protein>
<feature type="region of interest" description="Disordered" evidence="1">
    <location>
        <begin position="1"/>
        <end position="26"/>
    </location>
</feature>
<accession>A0A8J6HG67</accession>
<feature type="compositionally biased region" description="Basic residues" evidence="1">
    <location>
        <begin position="111"/>
        <end position="121"/>
    </location>
</feature>
<feature type="compositionally biased region" description="Polar residues" evidence="1">
    <location>
        <begin position="86"/>
        <end position="104"/>
    </location>
</feature>
<gene>
    <name evidence="2" type="ORF">GEV33_004591</name>
</gene>
<dbReference type="Proteomes" id="UP000719412">
    <property type="component" value="Unassembled WGS sequence"/>
</dbReference>
<proteinExistence type="predicted"/>
<evidence type="ECO:0000256" key="1">
    <source>
        <dbReference type="SAM" id="MobiDB-lite"/>
    </source>
</evidence>
<dbReference type="AlphaFoldDB" id="A0A8J6HG67"/>
<keyword evidence="3" id="KW-1185">Reference proteome</keyword>
<sequence length="159" mass="17794">MKNLKSRPGREPGLTRPTIRRRGVRNSVLHERHGFSTSRTLPTRSAVDYRGTVFRGRTSSGWSACYVRVDEAFPGEAPESNRVKQGGSNRVKQGGSTVNDAVTSTGGGGGGKRRKPASRNPRHNGKLAWCRKLGSDLYLRWWSGFTWWCSAWWCLPYPT</sequence>
<name>A0A8J6HG67_TENMO</name>
<organism evidence="2 3">
    <name type="scientific">Tenebrio molitor</name>
    <name type="common">Yellow mealworm beetle</name>
    <dbReference type="NCBI Taxonomy" id="7067"/>
    <lineage>
        <taxon>Eukaryota</taxon>
        <taxon>Metazoa</taxon>
        <taxon>Ecdysozoa</taxon>
        <taxon>Arthropoda</taxon>
        <taxon>Hexapoda</taxon>
        <taxon>Insecta</taxon>
        <taxon>Pterygota</taxon>
        <taxon>Neoptera</taxon>
        <taxon>Endopterygota</taxon>
        <taxon>Coleoptera</taxon>
        <taxon>Polyphaga</taxon>
        <taxon>Cucujiformia</taxon>
        <taxon>Tenebrionidae</taxon>
        <taxon>Tenebrio</taxon>
    </lineage>
</organism>
<reference evidence="2" key="2">
    <citation type="submission" date="2021-08" db="EMBL/GenBank/DDBJ databases">
        <authorList>
            <person name="Eriksson T."/>
        </authorList>
    </citation>
    <scope>NUCLEOTIDE SEQUENCE</scope>
    <source>
        <strain evidence="2">Stoneville</strain>
        <tissue evidence="2">Whole head</tissue>
    </source>
</reference>
<reference evidence="2" key="1">
    <citation type="journal article" date="2020" name="J Insects Food Feed">
        <title>The yellow mealworm (Tenebrio molitor) genome: a resource for the emerging insects as food and feed industry.</title>
        <authorList>
            <person name="Eriksson T."/>
            <person name="Andere A."/>
            <person name="Kelstrup H."/>
            <person name="Emery V."/>
            <person name="Picard C."/>
        </authorList>
    </citation>
    <scope>NUCLEOTIDE SEQUENCE</scope>
    <source>
        <strain evidence="2">Stoneville</strain>
        <tissue evidence="2">Whole head</tissue>
    </source>
</reference>
<comment type="caution">
    <text evidence="2">The sequence shown here is derived from an EMBL/GenBank/DDBJ whole genome shotgun (WGS) entry which is preliminary data.</text>
</comment>
<dbReference type="EMBL" id="JABDTM020018193">
    <property type="protein sequence ID" value="KAH0818200.1"/>
    <property type="molecule type" value="Genomic_DNA"/>
</dbReference>
<evidence type="ECO:0000313" key="3">
    <source>
        <dbReference type="Proteomes" id="UP000719412"/>
    </source>
</evidence>
<feature type="region of interest" description="Disordered" evidence="1">
    <location>
        <begin position="76"/>
        <end position="121"/>
    </location>
</feature>